<dbReference type="Proteomes" id="UP000717328">
    <property type="component" value="Unassembled WGS sequence"/>
</dbReference>
<keyword evidence="3" id="KW-1185">Reference proteome</keyword>
<sequence>MRVFRRADVHEGARDGLWGDEMPDVGLGEALQIGVVMMMEDDGKNGRQMLLWARADVFVKRLLRRRLYAGAEANDGWPLDDEVNTRYCGYLRVKPHSHPPLTPRHTGLTQSTRPPALSSPCTTARRTMGRPPAALAAILSFHARAEVHARAIPPHLARTREDIPDHVAPTREDVEEVAWAWVARPPLGAGLRARDGERVLVEEWQGREHSSADSDDEGQAFPERPKGIAHLSPHAPIERWVGKAPHSPLPKAGKSLRWDADWARLRMCGDMWVRLAQGTAFGCGWGYVHTPGSLDGLWSGVMQLSADSVLQQLVGDASHPVHGSFTEEVVGGANQPVSVWLREVRRVGGGNGGGRCCCSSHGAVWQDDELDDSDEGEDEEGVDDSSTDDESDDEQEQEQEETADDYFVLACDAAGVNNAWFAGEGPPVFVPLSSTTTTTTSKRPVFPPHHATSLPSPSDEDATNATQYQVHAEDGSARGTFRTHAYSSYSHSLKPGSLARTEAQRLGNDAECPEWDSELDFSADEDDGCEAEEDSDAESPLCEACAEKELDRERMKTSTRSRWKAHDKRARESLFTSVGLSPSSPSHSHQTHTHETQTQDILLHGHTPHAPARA</sequence>
<gene>
    <name evidence="2" type="ORF">H0H81_009616</name>
</gene>
<feature type="region of interest" description="Disordered" evidence="1">
    <location>
        <begin position="98"/>
        <end position="125"/>
    </location>
</feature>
<dbReference type="EMBL" id="JABCKI010000285">
    <property type="protein sequence ID" value="KAG5651173.1"/>
    <property type="molecule type" value="Genomic_DNA"/>
</dbReference>
<dbReference type="AlphaFoldDB" id="A0A9P7GJG1"/>
<organism evidence="2 3">
    <name type="scientific">Sphagnurus paluster</name>
    <dbReference type="NCBI Taxonomy" id="117069"/>
    <lineage>
        <taxon>Eukaryota</taxon>
        <taxon>Fungi</taxon>
        <taxon>Dikarya</taxon>
        <taxon>Basidiomycota</taxon>
        <taxon>Agaricomycotina</taxon>
        <taxon>Agaricomycetes</taxon>
        <taxon>Agaricomycetidae</taxon>
        <taxon>Agaricales</taxon>
        <taxon>Tricholomatineae</taxon>
        <taxon>Lyophyllaceae</taxon>
        <taxon>Sphagnurus</taxon>
    </lineage>
</organism>
<reference evidence="2" key="1">
    <citation type="submission" date="2021-02" db="EMBL/GenBank/DDBJ databases">
        <authorList>
            <person name="Nieuwenhuis M."/>
            <person name="Van De Peppel L.J.J."/>
        </authorList>
    </citation>
    <scope>NUCLEOTIDE SEQUENCE</scope>
    <source>
        <strain evidence="2">D49</strain>
    </source>
</reference>
<evidence type="ECO:0000313" key="3">
    <source>
        <dbReference type="Proteomes" id="UP000717328"/>
    </source>
</evidence>
<feature type="compositionally biased region" description="Basic residues" evidence="1">
    <location>
        <begin position="557"/>
        <end position="568"/>
    </location>
</feature>
<feature type="region of interest" description="Disordered" evidence="1">
    <location>
        <begin position="490"/>
        <end position="614"/>
    </location>
</feature>
<feature type="region of interest" description="Disordered" evidence="1">
    <location>
        <begin position="204"/>
        <end position="228"/>
    </location>
</feature>
<protein>
    <submittedName>
        <fullName evidence="2">Uncharacterized protein</fullName>
    </submittedName>
</protein>
<feature type="compositionally biased region" description="Polar residues" evidence="1">
    <location>
        <begin position="107"/>
        <end position="125"/>
    </location>
</feature>
<accession>A0A9P7GJG1</accession>
<feature type="compositionally biased region" description="Acidic residues" evidence="1">
    <location>
        <begin position="511"/>
        <end position="537"/>
    </location>
</feature>
<feature type="region of interest" description="Disordered" evidence="1">
    <location>
        <begin position="432"/>
        <end position="464"/>
    </location>
</feature>
<comment type="caution">
    <text evidence="2">The sequence shown here is derived from an EMBL/GenBank/DDBJ whole genome shotgun (WGS) entry which is preliminary data.</text>
</comment>
<proteinExistence type="predicted"/>
<feature type="region of interest" description="Disordered" evidence="1">
    <location>
        <begin position="366"/>
        <end position="402"/>
    </location>
</feature>
<reference evidence="2" key="2">
    <citation type="submission" date="2021-10" db="EMBL/GenBank/DDBJ databases">
        <title>Phylogenomics reveals ancestral predisposition of the termite-cultivated fungus Termitomyces towards a domesticated lifestyle.</title>
        <authorList>
            <person name="Auxier B."/>
            <person name="Grum-Grzhimaylo A."/>
            <person name="Cardenas M.E."/>
            <person name="Lodge J.D."/>
            <person name="Laessoe T."/>
            <person name="Pedersen O."/>
            <person name="Smith M.E."/>
            <person name="Kuyper T.W."/>
            <person name="Franco-Molano E.A."/>
            <person name="Baroni T.J."/>
            <person name="Aanen D.K."/>
        </authorList>
    </citation>
    <scope>NUCLEOTIDE SEQUENCE</scope>
    <source>
        <strain evidence="2">D49</strain>
    </source>
</reference>
<name>A0A9P7GJG1_9AGAR</name>
<dbReference type="OrthoDB" id="5595695at2759"/>
<evidence type="ECO:0000313" key="2">
    <source>
        <dbReference type="EMBL" id="KAG5651173.1"/>
    </source>
</evidence>
<feature type="compositionally biased region" description="Basic and acidic residues" evidence="1">
    <location>
        <begin position="545"/>
        <end position="556"/>
    </location>
</feature>
<evidence type="ECO:0000256" key="1">
    <source>
        <dbReference type="SAM" id="MobiDB-lite"/>
    </source>
</evidence>